<dbReference type="EMBL" id="LATL02000174">
    <property type="protein sequence ID" value="KKD36788.1"/>
    <property type="molecule type" value="Genomic_DNA"/>
</dbReference>
<gene>
    <name evidence="1" type="ORF">WN50_17840</name>
</gene>
<proteinExistence type="predicted"/>
<comment type="caution">
    <text evidence="1">The sequence shown here is derived from an EMBL/GenBank/DDBJ whole genome shotgun (WGS) entry which is preliminary data.</text>
</comment>
<accession>A0A0F5YDG2</accession>
<dbReference type="RefSeq" id="WP_046279927.1">
    <property type="nucleotide sequence ID" value="NZ_LATL02000174.1"/>
</dbReference>
<dbReference type="AlphaFoldDB" id="A0A0F5YDG2"/>
<reference evidence="1 2" key="1">
    <citation type="submission" date="2015-06" db="EMBL/GenBank/DDBJ databases">
        <title>Draft genome assembly of filamentous brackish cyanobacterium Limnoraphis robusta strain CS-951.</title>
        <authorList>
            <person name="Willis A."/>
            <person name="Parks M."/>
            <person name="Burford M.A."/>
        </authorList>
    </citation>
    <scope>NUCLEOTIDE SEQUENCE [LARGE SCALE GENOMIC DNA]</scope>
    <source>
        <strain evidence="1 2">CS-951</strain>
    </source>
</reference>
<evidence type="ECO:0000313" key="1">
    <source>
        <dbReference type="EMBL" id="KKD36788.1"/>
    </source>
</evidence>
<dbReference type="Proteomes" id="UP000033607">
    <property type="component" value="Unassembled WGS sequence"/>
</dbReference>
<protein>
    <recommendedName>
        <fullName evidence="3">Asl1-like glycosyl hydrolase catalytic domain-containing protein</fullName>
    </recommendedName>
</protein>
<evidence type="ECO:0008006" key="3">
    <source>
        <dbReference type="Google" id="ProtNLM"/>
    </source>
</evidence>
<dbReference type="OrthoDB" id="525131at2"/>
<organism evidence="1 2">
    <name type="scientific">Limnoraphis robusta CS-951</name>
    <dbReference type="NCBI Taxonomy" id="1637645"/>
    <lineage>
        <taxon>Bacteria</taxon>
        <taxon>Bacillati</taxon>
        <taxon>Cyanobacteriota</taxon>
        <taxon>Cyanophyceae</taxon>
        <taxon>Oscillatoriophycideae</taxon>
        <taxon>Oscillatoriales</taxon>
        <taxon>Sirenicapillariaceae</taxon>
        <taxon>Limnoraphis</taxon>
    </lineage>
</organism>
<evidence type="ECO:0000313" key="2">
    <source>
        <dbReference type="Proteomes" id="UP000033607"/>
    </source>
</evidence>
<dbReference type="InterPro" id="IPR017853">
    <property type="entry name" value="GH"/>
</dbReference>
<dbReference type="SUPFAM" id="SSF51445">
    <property type="entry name" value="(Trans)glycosidases"/>
    <property type="match status" value="1"/>
</dbReference>
<dbReference type="PROSITE" id="PS51257">
    <property type="entry name" value="PROKAR_LIPOPROTEIN"/>
    <property type="match status" value="1"/>
</dbReference>
<sequence>MKQILKFFTLFVIFLITLIACNLRPTASPETQLERAKTVDSFLNSIGVVVHLNYRDTAYNNFTDIIKPRLQELGVHHIRDGVKINDTETQEKFNNLGRQGIKSIFVMDPRDGINAAEAVTVAKSVQDSIEAVEGPNEWDLNSKYQYKEQAFPDGLRLFQTELYSALKNNTATKNLPILSPSMGRPHNAAKLGKVPCDIGNMHSYAGGQIPSIDLDEKWIPYAKKMCGDRPIIATECGYHNAINKPDNNSQPGVSERAAARYLSRLYLEYFNRGIQRTYIHQLINQKPNPEADNPNLNFGLLRSDGSRKPAFIAIRNMMDLLEEDNETSNSLASLNSLNYSLDGNINNVHHTLLQNKKGIFYLILWQEVPSFDLKNNIDLNVSSQEVTLTLNTDIVQANGYEPIDSTRPIFQSKNPQKLLLKVPDHPLIVELRPT</sequence>
<name>A0A0F5YDG2_9CYAN</name>
<dbReference type="Gene3D" id="3.20.20.80">
    <property type="entry name" value="Glycosidases"/>
    <property type="match status" value="1"/>
</dbReference>